<dbReference type="Proteomes" id="UP000199662">
    <property type="component" value="Unassembled WGS sequence"/>
</dbReference>
<dbReference type="PRINTS" id="PR00340">
    <property type="entry name" value="PIIGLNB"/>
</dbReference>
<evidence type="ECO:0000313" key="2">
    <source>
        <dbReference type="Proteomes" id="UP000199662"/>
    </source>
</evidence>
<dbReference type="PROSITE" id="PS51343">
    <property type="entry name" value="PII_GLNB_DOM"/>
    <property type="match status" value="1"/>
</dbReference>
<dbReference type="GO" id="GO:0005524">
    <property type="term" value="F:ATP binding"/>
    <property type="evidence" value="ECO:0007669"/>
    <property type="project" value="TreeGrafter"/>
</dbReference>
<evidence type="ECO:0000313" key="1">
    <source>
        <dbReference type="EMBL" id="SEJ92130.1"/>
    </source>
</evidence>
<keyword evidence="2" id="KW-1185">Reference proteome</keyword>
<sequence>MKEIIAVIRMNKVGPTKKALVEAGVAGFTALKAIGRGKVVENIEIIADRKKQLLAKTNPEDPKAEQVATEFLDGRGLFPCRMFTILAHDEQVQTIVQAIIKVNKTQHNVGDGKIFILPLLDAVRVRTNEHGDAAI</sequence>
<dbReference type="GO" id="GO:0006808">
    <property type="term" value="P:regulation of nitrogen utilization"/>
    <property type="evidence" value="ECO:0007669"/>
    <property type="project" value="InterPro"/>
</dbReference>
<dbReference type="InterPro" id="IPR011322">
    <property type="entry name" value="N-reg_PII-like_a/b"/>
</dbReference>
<proteinExistence type="predicted"/>
<gene>
    <name evidence="1" type="ORF">SAMN05660742_12439</name>
</gene>
<protein>
    <submittedName>
        <fullName evidence="1">Nitrogen regulatory protein P-II family</fullName>
    </submittedName>
</protein>
<dbReference type="InterPro" id="IPR002187">
    <property type="entry name" value="N-reg_PII"/>
</dbReference>
<dbReference type="PANTHER" id="PTHR30115:SF11">
    <property type="entry name" value="NITROGEN REGULATORY PROTEIN P-II HOMOLOG"/>
    <property type="match status" value="1"/>
</dbReference>
<accession>A0A1H7CZE3</accession>
<dbReference type="SMART" id="SM00938">
    <property type="entry name" value="P-II"/>
    <property type="match status" value="1"/>
</dbReference>
<dbReference type="Gene3D" id="3.30.70.120">
    <property type="match status" value="1"/>
</dbReference>
<dbReference type="STRING" id="84035.SAMN05660742_12439"/>
<name>A0A1H7CZE3_9FIRM</name>
<dbReference type="GO" id="GO:0005829">
    <property type="term" value="C:cytosol"/>
    <property type="evidence" value="ECO:0007669"/>
    <property type="project" value="TreeGrafter"/>
</dbReference>
<organism evidence="1 2">
    <name type="scientific">Propionispira arboris</name>
    <dbReference type="NCBI Taxonomy" id="84035"/>
    <lineage>
        <taxon>Bacteria</taxon>
        <taxon>Bacillati</taxon>
        <taxon>Bacillota</taxon>
        <taxon>Negativicutes</taxon>
        <taxon>Selenomonadales</taxon>
        <taxon>Selenomonadaceae</taxon>
        <taxon>Propionispira</taxon>
    </lineage>
</organism>
<dbReference type="PANTHER" id="PTHR30115">
    <property type="entry name" value="NITROGEN REGULATORY PROTEIN P-II"/>
    <property type="match status" value="1"/>
</dbReference>
<reference evidence="1 2" key="1">
    <citation type="submission" date="2016-10" db="EMBL/GenBank/DDBJ databases">
        <authorList>
            <person name="de Groot N.N."/>
        </authorList>
    </citation>
    <scope>NUCLEOTIDE SEQUENCE [LARGE SCALE GENOMIC DNA]</scope>
    <source>
        <strain evidence="1 2">DSM 2179</strain>
    </source>
</reference>
<dbReference type="RefSeq" id="WP_019552123.1">
    <property type="nucleotide sequence ID" value="NZ_FNZK01000024.1"/>
</dbReference>
<dbReference type="SUPFAM" id="SSF54913">
    <property type="entry name" value="GlnB-like"/>
    <property type="match status" value="1"/>
</dbReference>
<dbReference type="Pfam" id="PF00543">
    <property type="entry name" value="P-II"/>
    <property type="match status" value="1"/>
</dbReference>
<dbReference type="AlphaFoldDB" id="A0A1H7CZE3"/>
<dbReference type="EMBL" id="FNZK01000024">
    <property type="protein sequence ID" value="SEJ92130.1"/>
    <property type="molecule type" value="Genomic_DNA"/>
</dbReference>
<dbReference type="GO" id="GO:0030234">
    <property type="term" value="F:enzyme regulator activity"/>
    <property type="evidence" value="ECO:0007669"/>
    <property type="project" value="InterPro"/>
</dbReference>
<dbReference type="InterPro" id="IPR015867">
    <property type="entry name" value="N-reg_PII/ATP_PRibTrfase_C"/>
</dbReference>